<evidence type="ECO:0000313" key="1">
    <source>
        <dbReference type="EMBL" id="GFU48759.1"/>
    </source>
</evidence>
<accession>A0A8X6QWP2</accession>
<proteinExistence type="predicted"/>
<dbReference type="EMBL" id="BMAW01037509">
    <property type="protein sequence ID" value="GFU48759.1"/>
    <property type="molecule type" value="Genomic_DNA"/>
</dbReference>
<protein>
    <submittedName>
        <fullName evidence="1">Uncharacterized protein</fullName>
    </submittedName>
</protein>
<name>A0A8X6QWP2_NEPPI</name>
<keyword evidence="2" id="KW-1185">Reference proteome</keyword>
<comment type="caution">
    <text evidence="1">The sequence shown here is derived from an EMBL/GenBank/DDBJ whole genome shotgun (WGS) entry which is preliminary data.</text>
</comment>
<gene>
    <name evidence="1" type="ORF">NPIL_165991</name>
</gene>
<sequence length="99" mass="12085">MIEWQVMGYNGRVLQNFWELLQKSMQQRSSFKNETSVCWKIHKRQMGPKLFKQNHHKYLRPVFNPEREIWIHKSIGKSWISWPYVVSFQWVWCSGSIKA</sequence>
<dbReference type="Proteomes" id="UP000887013">
    <property type="component" value="Unassembled WGS sequence"/>
</dbReference>
<reference evidence="1" key="1">
    <citation type="submission" date="2020-08" db="EMBL/GenBank/DDBJ databases">
        <title>Multicomponent nature underlies the extraordinary mechanical properties of spider dragline silk.</title>
        <authorList>
            <person name="Kono N."/>
            <person name="Nakamura H."/>
            <person name="Mori M."/>
            <person name="Yoshida Y."/>
            <person name="Ohtoshi R."/>
            <person name="Malay A.D."/>
            <person name="Moran D.A.P."/>
            <person name="Tomita M."/>
            <person name="Numata K."/>
            <person name="Arakawa K."/>
        </authorList>
    </citation>
    <scope>NUCLEOTIDE SEQUENCE</scope>
</reference>
<evidence type="ECO:0000313" key="2">
    <source>
        <dbReference type="Proteomes" id="UP000887013"/>
    </source>
</evidence>
<organism evidence="1 2">
    <name type="scientific">Nephila pilipes</name>
    <name type="common">Giant wood spider</name>
    <name type="synonym">Nephila maculata</name>
    <dbReference type="NCBI Taxonomy" id="299642"/>
    <lineage>
        <taxon>Eukaryota</taxon>
        <taxon>Metazoa</taxon>
        <taxon>Ecdysozoa</taxon>
        <taxon>Arthropoda</taxon>
        <taxon>Chelicerata</taxon>
        <taxon>Arachnida</taxon>
        <taxon>Araneae</taxon>
        <taxon>Araneomorphae</taxon>
        <taxon>Entelegynae</taxon>
        <taxon>Araneoidea</taxon>
        <taxon>Nephilidae</taxon>
        <taxon>Nephila</taxon>
    </lineage>
</organism>
<dbReference type="AlphaFoldDB" id="A0A8X6QWP2"/>